<evidence type="ECO:0000313" key="1">
    <source>
        <dbReference type="EMBL" id="ABE76135.1"/>
    </source>
</evidence>
<dbReference type="Gene3D" id="1.10.238.160">
    <property type="match status" value="1"/>
</dbReference>
<organism evidence="1 2">
    <name type="scientific">Psychrobacter cryohalolentis (strain ATCC BAA-1226 / DSM 17306 / VKM B-2378 / K5)</name>
    <dbReference type="NCBI Taxonomy" id="335284"/>
    <lineage>
        <taxon>Bacteria</taxon>
        <taxon>Pseudomonadati</taxon>
        <taxon>Pseudomonadota</taxon>
        <taxon>Gammaproteobacteria</taxon>
        <taxon>Moraxellales</taxon>
        <taxon>Moraxellaceae</taxon>
        <taxon>Psychrobacter</taxon>
    </lineage>
</organism>
<dbReference type="InterPro" id="IPR052931">
    <property type="entry name" value="Prophage_regulatory_activator"/>
</dbReference>
<evidence type="ECO:0000313" key="2">
    <source>
        <dbReference type="Proteomes" id="UP000002425"/>
    </source>
</evidence>
<dbReference type="STRING" id="335284.Pcryo_2358"/>
<dbReference type="KEGG" id="pcr:Pcryo_2358"/>
<dbReference type="RefSeq" id="WP_011514663.1">
    <property type="nucleotide sequence ID" value="NC_007969.1"/>
</dbReference>
<keyword evidence="2" id="KW-1185">Reference proteome</keyword>
<dbReference type="Proteomes" id="UP000002425">
    <property type="component" value="Chromosome"/>
</dbReference>
<dbReference type="HOGENOM" id="CLU_140176_15_0_6"/>
<proteinExistence type="predicted"/>
<reference evidence="1" key="1">
    <citation type="submission" date="2006-03" db="EMBL/GenBank/DDBJ databases">
        <title>Complete sequence of chromosome of Psychrobacter cryohalolentis K5.</title>
        <authorList>
            <consortium name="US DOE Joint Genome Institute"/>
            <person name="Copeland A."/>
            <person name="Lucas S."/>
            <person name="Lapidus A."/>
            <person name="Barry K."/>
            <person name="Detter J.C."/>
            <person name="Glavina del Rio T."/>
            <person name="Hammon N."/>
            <person name="Israni S."/>
            <person name="Dalin E."/>
            <person name="Tice H."/>
            <person name="Pitluck S."/>
            <person name="Brettin T."/>
            <person name="Bruce D."/>
            <person name="Han C."/>
            <person name="Tapia R."/>
            <person name="Sims D.R."/>
            <person name="Gilna P."/>
            <person name="Schmutz J."/>
            <person name="Larimer F."/>
            <person name="Land M."/>
            <person name="Hauser L."/>
            <person name="Kyrpides N."/>
            <person name="Kim E."/>
            <person name="Richardson P."/>
        </authorList>
    </citation>
    <scope>NUCLEOTIDE SEQUENCE</scope>
    <source>
        <strain evidence="1">K5</strain>
    </source>
</reference>
<dbReference type="EMBL" id="CP000323">
    <property type="protein sequence ID" value="ABE76135.1"/>
    <property type="molecule type" value="Genomic_DNA"/>
</dbReference>
<gene>
    <name evidence="1" type="ordered locus">Pcryo_2358</name>
</gene>
<dbReference type="AlphaFoldDB" id="Q1Q868"/>
<name>Q1Q868_PSYCK</name>
<dbReference type="PANTHER" id="PTHR36154:SF1">
    <property type="entry name" value="DNA-BINDING TRANSCRIPTIONAL ACTIVATOR ALPA"/>
    <property type="match status" value="1"/>
</dbReference>
<accession>Q1Q868</accession>
<dbReference type="InterPro" id="IPR010260">
    <property type="entry name" value="AlpA"/>
</dbReference>
<protein>
    <submittedName>
        <fullName evidence="1">Phage transcriptional regulator, AlpA</fullName>
    </submittedName>
</protein>
<dbReference type="PANTHER" id="PTHR36154">
    <property type="entry name" value="DNA-BINDING TRANSCRIPTIONAL ACTIVATOR ALPA"/>
    <property type="match status" value="1"/>
</dbReference>
<sequence length="86" mass="9928">MENLNINNQNNAANLSALLIPRMVPLKDVVYFTALSSTTIYDMLDKRSSRYDPTFPRQVKLSKGRVAWVESEITQWLESKMADRVH</sequence>
<dbReference type="eggNOG" id="COG3311">
    <property type="taxonomic scope" value="Bacteria"/>
</dbReference>
<dbReference type="Pfam" id="PF05930">
    <property type="entry name" value="Phage_AlpA"/>
    <property type="match status" value="1"/>
</dbReference>